<accession>A0A7X2HN94</accession>
<sequence length="154" mass="17600">MPHRLHASHRIVVDAPVDQTFMFFTPAGEELWVDGWKPTYVYPSDGRTESGMVFTTGQGDELTIWTLADFDREAHRSRYLRCTPASRTCLVEVRCVTLDKARTEVWVSYTLTALNAAGKQVLEDFEGERFTAMIDDWARKIAGRRELLLATSIR</sequence>
<evidence type="ECO:0000313" key="2">
    <source>
        <dbReference type="Proteomes" id="UP000441032"/>
    </source>
</evidence>
<comment type="caution">
    <text evidence="1">The sequence shown here is derived from an EMBL/GenBank/DDBJ whole genome shotgun (WGS) entry which is preliminary data.</text>
</comment>
<gene>
    <name evidence="1" type="ORF">GJQ57_13535</name>
</gene>
<dbReference type="Proteomes" id="UP000441032">
    <property type="component" value="Unassembled WGS sequence"/>
</dbReference>
<dbReference type="EMBL" id="WJYN01000004">
    <property type="protein sequence ID" value="MRS99669.1"/>
    <property type="molecule type" value="Genomic_DNA"/>
</dbReference>
<proteinExistence type="predicted"/>
<evidence type="ECO:0000313" key="1">
    <source>
        <dbReference type="EMBL" id="MRS99669.1"/>
    </source>
</evidence>
<dbReference type="RefSeq" id="WP_154207150.1">
    <property type="nucleotide sequence ID" value="NZ_WJYN01000004.1"/>
</dbReference>
<dbReference type="AlphaFoldDB" id="A0A7X2HN94"/>
<reference evidence="1 2" key="1">
    <citation type="submission" date="2019-11" db="EMBL/GenBank/DDBJ databases">
        <title>Phenotypic characterization of an OXA-22 and OXA-60 co-producing Ralstonia pickettii clinical strain.</title>
        <authorList>
            <person name="He F."/>
        </authorList>
    </citation>
    <scope>NUCLEOTIDE SEQUENCE [LARGE SCALE GENOMIC DNA]</scope>
    <source>
        <strain evidence="1 2">PSLESD1</strain>
    </source>
</reference>
<name>A0A7X2HN94_RALPI</name>
<protein>
    <submittedName>
        <fullName evidence="1">SRPBCC family protein</fullName>
    </submittedName>
</protein>
<organism evidence="1 2">
    <name type="scientific">Ralstonia pickettii</name>
    <name type="common">Burkholderia pickettii</name>
    <dbReference type="NCBI Taxonomy" id="329"/>
    <lineage>
        <taxon>Bacteria</taxon>
        <taxon>Pseudomonadati</taxon>
        <taxon>Pseudomonadota</taxon>
        <taxon>Betaproteobacteria</taxon>
        <taxon>Burkholderiales</taxon>
        <taxon>Burkholderiaceae</taxon>
        <taxon>Ralstonia</taxon>
    </lineage>
</organism>